<organism evidence="4 6">
    <name type="scientific">Fibrobacter intestinalis</name>
    <dbReference type="NCBI Taxonomy" id="28122"/>
    <lineage>
        <taxon>Bacteria</taxon>
        <taxon>Pseudomonadati</taxon>
        <taxon>Fibrobacterota</taxon>
        <taxon>Fibrobacteria</taxon>
        <taxon>Fibrobacterales</taxon>
        <taxon>Fibrobacteraceae</taxon>
        <taxon>Fibrobacter</taxon>
    </lineage>
</organism>
<evidence type="ECO:0000313" key="5">
    <source>
        <dbReference type="Proteomes" id="UP000184275"/>
    </source>
</evidence>
<reference evidence="4 6" key="3">
    <citation type="submission" date="2017-02" db="EMBL/GenBank/DDBJ databases">
        <authorList>
            <person name="Peterson S.W."/>
        </authorList>
    </citation>
    <scope>NUCLEOTIDE SEQUENCE [LARGE SCALE GENOMIC DNA]</scope>
    <source>
        <strain evidence="4 6">ATCC 43854</strain>
    </source>
</reference>
<reference evidence="2" key="2">
    <citation type="submission" date="2016-11" db="EMBL/GenBank/DDBJ databases">
        <authorList>
            <person name="Jaros S."/>
            <person name="Januszkiewicz K."/>
            <person name="Wedrychowicz H."/>
        </authorList>
    </citation>
    <scope>NUCLEOTIDE SEQUENCE [LARGE SCALE GENOMIC DNA]</scope>
    <source>
        <strain evidence="2">UWOS</strain>
    </source>
</reference>
<dbReference type="InterPro" id="IPR036388">
    <property type="entry name" value="WH-like_DNA-bd_sf"/>
</dbReference>
<proteinExistence type="predicted"/>
<accession>A0A1M6US75</accession>
<dbReference type="Pfam" id="PF12728">
    <property type="entry name" value="HTH_17"/>
    <property type="match status" value="1"/>
</dbReference>
<dbReference type="SUPFAM" id="SSF46955">
    <property type="entry name" value="Putative DNA-binding domain"/>
    <property type="match status" value="1"/>
</dbReference>
<dbReference type="AlphaFoldDB" id="A0A1T4S0S3"/>
<evidence type="ECO:0000313" key="4">
    <source>
        <dbReference type="EMBL" id="SKA21879.1"/>
    </source>
</evidence>
<sequence length="57" mass="6820">MDEEYMNIKGLADRIGFCPDTVYEWIATRGLPARRNGKRGRITVVWSEFLQWWERNS</sequence>
<reference evidence="5" key="1">
    <citation type="submission" date="2016-11" db="EMBL/GenBank/DDBJ databases">
        <authorList>
            <person name="Varghese N."/>
            <person name="Submissions S."/>
        </authorList>
    </citation>
    <scope>NUCLEOTIDE SEQUENCE [LARGE SCALE GENOMIC DNA]</scope>
    <source>
        <strain evidence="5">UWOS</strain>
    </source>
</reference>
<dbReference type="STRING" id="28122.SAMN02745108_02792"/>
<name>A0A1T4S0S3_9BACT</name>
<dbReference type="EMBL" id="FRAW01000015">
    <property type="protein sequence ID" value="SHK72077.1"/>
    <property type="molecule type" value="Genomic_DNA"/>
</dbReference>
<dbReference type="EMBL" id="FUWU01000082">
    <property type="protein sequence ID" value="SKA17607.1"/>
    <property type="molecule type" value="Genomic_DNA"/>
</dbReference>
<keyword evidence="5" id="KW-1185">Reference proteome</keyword>
<dbReference type="Proteomes" id="UP000190449">
    <property type="component" value="Unassembled WGS sequence"/>
</dbReference>
<dbReference type="EMBL" id="FUWU01000100">
    <property type="protein sequence ID" value="SKA21879.1"/>
    <property type="molecule type" value="Genomic_DNA"/>
</dbReference>
<feature type="domain" description="Helix-turn-helix" evidence="1">
    <location>
        <begin position="5"/>
        <end position="57"/>
    </location>
</feature>
<evidence type="ECO:0000313" key="2">
    <source>
        <dbReference type="EMBL" id="SHK72077.1"/>
    </source>
</evidence>
<dbReference type="RefSeq" id="WP_143159390.1">
    <property type="nucleotide sequence ID" value="NZ_FRAW01000015.1"/>
</dbReference>
<dbReference type="Proteomes" id="UP000184275">
    <property type="component" value="Unassembled WGS sequence"/>
</dbReference>
<evidence type="ECO:0000313" key="6">
    <source>
        <dbReference type="Proteomes" id="UP000190449"/>
    </source>
</evidence>
<evidence type="ECO:0000313" key="3">
    <source>
        <dbReference type="EMBL" id="SKA17607.1"/>
    </source>
</evidence>
<dbReference type="InterPro" id="IPR041657">
    <property type="entry name" value="HTH_17"/>
</dbReference>
<accession>A0A1T4S0S3</accession>
<protein>
    <submittedName>
        <fullName evidence="4">Helix-turn-helix domain-containing protein</fullName>
    </submittedName>
</protein>
<evidence type="ECO:0000259" key="1">
    <source>
        <dbReference type="Pfam" id="PF12728"/>
    </source>
</evidence>
<dbReference type="InterPro" id="IPR009061">
    <property type="entry name" value="DNA-bd_dom_put_sf"/>
</dbReference>
<gene>
    <name evidence="3" type="ORF">SAMN02745108_02792</name>
    <name evidence="4" type="ORF">SAMN02745108_02925</name>
    <name evidence="2" type="ORF">SAMN05720469_11538</name>
</gene>
<dbReference type="Gene3D" id="1.10.10.10">
    <property type="entry name" value="Winged helix-like DNA-binding domain superfamily/Winged helix DNA-binding domain"/>
    <property type="match status" value="1"/>
</dbReference>